<dbReference type="SUPFAM" id="SSF144091">
    <property type="entry name" value="Rhomboid-like"/>
    <property type="match status" value="1"/>
</dbReference>
<proteinExistence type="inferred from homology"/>
<sequence>MTQFRPGSFQILPVVIKNLLIINALVFLAQVTFDGVFPGSDLQVKVGNTSNLFALHHLFSPLFKPWQLFTHMFMHGSLMHLISNMFALWMFGSILENLWGPKRFLIFYLVCGLGAALLHLGFLWYENMQLVSDFESFKAHPTLQAYINYYNTYNLNSGYDYNIAARILTAWQYEPNNLQIAEQAVMLVTDHANYSLSEATLGASGAVFGCLAAFGYLFPNTYIYLYFFVPIKAKWFVLLYIAFELSMAVRNSAGDNIARWAHLGGALVGFLLVYFWNKNNRRSFY</sequence>
<keyword evidence="10" id="KW-1185">Reference proteome</keyword>
<organism evidence="9 10">
    <name type="scientific">Phnomibacter ginsenosidimutans</name>
    <dbReference type="NCBI Taxonomy" id="2676868"/>
    <lineage>
        <taxon>Bacteria</taxon>
        <taxon>Pseudomonadati</taxon>
        <taxon>Bacteroidota</taxon>
        <taxon>Chitinophagia</taxon>
        <taxon>Chitinophagales</taxon>
        <taxon>Chitinophagaceae</taxon>
        <taxon>Phnomibacter</taxon>
    </lineage>
</organism>
<dbReference type="Gene3D" id="1.20.1540.10">
    <property type="entry name" value="Rhomboid-like"/>
    <property type="match status" value="1"/>
</dbReference>
<keyword evidence="3 7" id="KW-0812">Transmembrane</keyword>
<feature type="transmembrane region" description="Helical" evidence="7">
    <location>
        <begin position="12"/>
        <end position="33"/>
    </location>
</feature>
<dbReference type="EMBL" id="CP046566">
    <property type="protein sequence ID" value="QGW29895.1"/>
    <property type="molecule type" value="Genomic_DNA"/>
</dbReference>
<dbReference type="InterPro" id="IPR050925">
    <property type="entry name" value="Rhomboid_protease_S54"/>
</dbReference>
<dbReference type="InterPro" id="IPR022764">
    <property type="entry name" value="Peptidase_S54_rhomboid_dom"/>
</dbReference>
<dbReference type="GO" id="GO:0016020">
    <property type="term" value="C:membrane"/>
    <property type="evidence" value="ECO:0007669"/>
    <property type="project" value="UniProtKB-SubCell"/>
</dbReference>
<reference evidence="9 10" key="1">
    <citation type="submission" date="2019-11" db="EMBL/GenBank/DDBJ databases">
        <authorList>
            <person name="Im W.T."/>
        </authorList>
    </citation>
    <scope>NUCLEOTIDE SEQUENCE [LARGE SCALE GENOMIC DNA]</scope>
    <source>
        <strain evidence="9 10">SB-02</strain>
    </source>
</reference>
<evidence type="ECO:0000256" key="1">
    <source>
        <dbReference type="ARBA" id="ARBA00004141"/>
    </source>
</evidence>
<evidence type="ECO:0000256" key="3">
    <source>
        <dbReference type="ARBA" id="ARBA00022692"/>
    </source>
</evidence>
<protein>
    <submittedName>
        <fullName evidence="9">Rhomboid family intramembrane serine protease</fullName>
    </submittedName>
</protein>
<comment type="subcellular location">
    <subcellularLocation>
        <location evidence="1">Membrane</location>
        <topology evidence="1">Multi-pass membrane protein</topology>
    </subcellularLocation>
</comment>
<dbReference type="PANTHER" id="PTHR43731:SF14">
    <property type="entry name" value="PRESENILIN-ASSOCIATED RHOMBOID-LIKE PROTEIN, MITOCHONDRIAL"/>
    <property type="match status" value="1"/>
</dbReference>
<feature type="transmembrane region" description="Helical" evidence="7">
    <location>
        <begin position="199"/>
        <end position="218"/>
    </location>
</feature>
<keyword evidence="5 7" id="KW-1133">Transmembrane helix</keyword>
<dbReference type="PANTHER" id="PTHR43731">
    <property type="entry name" value="RHOMBOID PROTEASE"/>
    <property type="match status" value="1"/>
</dbReference>
<evidence type="ECO:0000313" key="10">
    <source>
        <dbReference type="Proteomes" id="UP000426027"/>
    </source>
</evidence>
<dbReference type="GO" id="GO:0006508">
    <property type="term" value="P:proteolysis"/>
    <property type="evidence" value="ECO:0007669"/>
    <property type="project" value="UniProtKB-KW"/>
</dbReference>
<dbReference type="InterPro" id="IPR035952">
    <property type="entry name" value="Rhomboid-like_sf"/>
</dbReference>
<feature type="transmembrane region" description="Helical" evidence="7">
    <location>
        <begin position="104"/>
        <end position="125"/>
    </location>
</feature>
<keyword evidence="6 7" id="KW-0472">Membrane</keyword>
<name>A0A6I6GMX6_9BACT</name>
<dbReference type="Pfam" id="PF01694">
    <property type="entry name" value="Rhomboid"/>
    <property type="match status" value="2"/>
</dbReference>
<evidence type="ECO:0000256" key="7">
    <source>
        <dbReference type="SAM" id="Phobius"/>
    </source>
</evidence>
<feature type="transmembrane region" description="Helical" evidence="7">
    <location>
        <begin position="225"/>
        <end position="245"/>
    </location>
</feature>
<keyword evidence="9" id="KW-0645">Protease</keyword>
<feature type="transmembrane region" description="Helical" evidence="7">
    <location>
        <begin position="72"/>
        <end position="92"/>
    </location>
</feature>
<evidence type="ECO:0000313" key="9">
    <source>
        <dbReference type="EMBL" id="QGW29895.1"/>
    </source>
</evidence>
<accession>A0A6I6GMX6</accession>
<dbReference type="KEGG" id="fls:GLV81_18800"/>
<feature type="domain" description="Peptidase S54 rhomboid" evidence="8">
    <location>
        <begin position="64"/>
        <end position="122"/>
    </location>
</feature>
<dbReference type="SMART" id="SM01160">
    <property type="entry name" value="DUF1751"/>
    <property type="match status" value="1"/>
</dbReference>
<comment type="similarity">
    <text evidence="2">Belongs to the peptidase S54 family.</text>
</comment>
<dbReference type="RefSeq" id="WP_157480557.1">
    <property type="nucleotide sequence ID" value="NZ_CP046566.1"/>
</dbReference>
<gene>
    <name evidence="9" type="ORF">GLV81_18800</name>
</gene>
<feature type="transmembrane region" description="Helical" evidence="7">
    <location>
        <begin position="257"/>
        <end position="276"/>
    </location>
</feature>
<dbReference type="Proteomes" id="UP000426027">
    <property type="component" value="Chromosome"/>
</dbReference>
<feature type="domain" description="Peptidase S54 rhomboid" evidence="8">
    <location>
        <begin position="185"/>
        <end position="275"/>
    </location>
</feature>
<evidence type="ECO:0000256" key="2">
    <source>
        <dbReference type="ARBA" id="ARBA00009045"/>
    </source>
</evidence>
<evidence type="ECO:0000259" key="8">
    <source>
        <dbReference type="Pfam" id="PF01694"/>
    </source>
</evidence>
<dbReference type="AlphaFoldDB" id="A0A6I6GMX6"/>
<keyword evidence="4" id="KW-0378">Hydrolase</keyword>
<evidence type="ECO:0000256" key="6">
    <source>
        <dbReference type="ARBA" id="ARBA00023136"/>
    </source>
</evidence>
<evidence type="ECO:0000256" key="5">
    <source>
        <dbReference type="ARBA" id="ARBA00022989"/>
    </source>
</evidence>
<dbReference type="GO" id="GO:0004252">
    <property type="term" value="F:serine-type endopeptidase activity"/>
    <property type="evidence" value="ECO:0007669"/>
    <property type="project" value="InterPro"/>
</dbReference>
<evidence type="ECO:0000256" key="4">
    <source>
        <dbReference type="ARBA" id="ARBA00022801"/>
    </source>
</evidence>